<dbReference type="AlphaFoldDB" id="A0A7Z1AXS0"/>
<evidence type="ECO:0000256" key="1">
    <source>
        <dbReference type="SAM" id="MobiDB-lite"/>
    </source>
</evidence>
<accession>A0A7Z1AXS0</accession>
<keyword evidence="2" id="KW-0472">Membrane</keyword>
<reference evidence="3 4" key="1">
    <citation type="submission" date="2016-12" db="EMBL/GenBank/DDBJ databases">
        <title>The draft genome sequence of Actinophytocola xinjiangensis.</title>
        <authorList>
            <person name="Wang W."/>
            <person name="Yuan L."/>
        </authorList>
    </citation>
    <scope>NUCLEOTIDE SEQUENCE [LARGE SCALE GENOMIC DNA]</scope>
    <source>
        <strain evidence="3 4">CGMCC 4.4663</strain>
    </source>
</reference>
<protein>
    <submittedName>
        <fullName evidence="3">Uncharacterized protein</fullName>
    </submittedName>
</protein>
<evidence type="ECO:0000313" key="4">
    <source>
        <dbReference type="Proteomes" id="UP000185696"/>
    </source>
</evidence>
<dbReference type="RefSeq" id="WP_075133674.1">
    <property type="nucleotide sequence ID" value="NZ_MSIF01000006.1"/>
</dbReference>
<keyword evidence="2" id="KW-1133">Transmembrane helix</keyword>
<proteinExistence type="predicted"/>
<feature type="transmembrane region" description="Helical" evidence="2">
    <location>
        <begin position="6"/>
        <end position="23"/>
    </location>
</feature>
<dbReference type="OrthoDB" id="3701195at2"/>
<comment type="caution">
    <text evidence="3">The sequence shown here is derived from an EMBL/GenBank/DDBJ whole genome shotgun (WGS) entry which is preliminary data.</text>
</comment>
<sequence>MSWVWIAVAVVVVAAGALTPLLTGRRQRALASNDEAVAARSRYHQLGHYVEDGPEHVTDERAAALLRTARERWLTAGSLLARATTEADFTQAEAVAVEGLGAVADAHVQLGRPGPRVPRRRDPEDG</sequence>
<feature type="region of interest" description="Disordered" evidence="1">
    <location>
        <begin position="107"/>
        <end position="126"/>
    </location>
</feature>
<name>A0A7Z1AXS0_9PSEU</name>
<evidence type="ECO:0000313" key="3">
    <source>
        <dbReference type="EMBL" id="OLF10684.1"/>
    </source>
</evidence>
<keyword evidence="2" id="KW-0812">Transmembrane</keyword>
<keyword evidence="4" id="KW-1185">Reference proteome</keyword>
<dbReference type="Proteomes" id="UP000185696">
    <property type="component" value="Unassembled WGS sequence"/>
</dbReference>
<organism evidence="3 4">
    <name type="scientific">Actinophytocola xinjiangensis</name>
    <dbReference type="NCBI Taxonomy" id="485602"/>
    <lineage>
        <taxon>Bacteria</taxon>
        <taxon>Bacillati</taxon>
        <taxon>Actinomycetota</taxon>
        <taxon>Actinomycetes</taxon>
        <taxon>Pseudonocardiales</taxon>
        <taxon>Pseudonocardiaceae</taxon>
    </lineage>
</organism>
<evidence type="ECO:0000256" key="2">
    <source>
        <dbReference type="SAM" id="Phobius"/>
    </source>
</evidence>
<gene>
    <name evidence="3" type="ORF">BLA60_16100</name>
</gene>
<dbReference type="EMBL" id="MSIF01000006">
    <property type="protein sequence ID" value="OLF10684.1"/>
    <property type="molecule type" value="Genomic_DNA"/>
</dbReference>